<dbReference type="PANTHER" id="PTHR43877">
    <property type="entry name" value="AMINOALKYLPHOSPHONATE N-ACETYLTRANSFERASE-RELATED-RELATED"/>
    <property type="match status" value="1"/>
</dbReference>
<dbReference type="STRING" id="665004.AC529_05220"/>
<keyword evidence="1 4" id="KW-0808">Transferase</keyword>
<dbReference type="GO" id="GO:0016747">
    <property type="term" value="F:acyltransferase activity, transferring groups other than amino-acyl groups"/>
    <property type="evidence" value="ECO:0007669"/>
    <property type="project" value="InterPro"/>
</dbReference>
<gene>
    <name evidence="4" type="ORF">AC529_05220</name>
</gene>
<dbReference type="RefSeq" id="WP_068755303.1">
    <property type="nucleotide sequence ID" value="NZ_KQ950181.1"/>
</dbReference>
<dbReference type="InterPro" id="IPR016181">
    <property type="entry name" value="Acyl_CoA_acyltransferase"/>
</dbReference>
<feature type="domain" description="N-acetyltransferase" evidence="3">
    <location>
        <begin position="2"/>
        <end position="148"/>
    </location>
</feature>
<keyword evidence="5" id="KW-1185">Reference proteome</keyword>
<dbReference type="PATRIC" id="fig|665004.4.peg.1831"/>
<organism evidence="4 5">
    <name type="scientific">Thermobifida cellulosilytica TB100</name>
    <dbReference type="NCBI Taxonomy" id="665004"/>
    <lineage>
        <taxon>Bacteria</taxon>
        <taxon>Bacillati</taxon>
        <taxon>Actinomycetota</taxon>
        <taxon>Actinomycetes</taxon>
        <taxon>Streptosporangiales</taxon>
        <taxon>Nocardiopsidaceae</taxon>
        <taxon>Thermobifida</taxon>
    </lineage>
</organism>
<evidence type="ECO:0000259" key="3">
    <source>
        <dbReference type="PROSITE" id="PS51186"/>
    </source>
</evidence>
<protein>
    <submittedName>
        <fullName evidence="4">Acetyltransferase</fullName>
    </submittedName>
</protein>
<dbReference type="Gene3D" id="3.40.630.30">
    <property type="match status" value="1"/>
</dbReference>
<evidence type="ECO:0000256" key="2">
    <source>
        <dbReference type="ARBA" id="ARBA00023315"/>
    </source>
</evidence>
<name>A0A147KKU0_THECS</name>
<dbReference type="PANTHER" id="PTHR43877:SF2">
    <property type="entry name" value="AMINOALKYLPHOSPHONATE N-ACETYLTRANSFERASE-RELATED"/>
    <property type="match status" value="1"/>
</dbReference>
<evidence type="ECO:0000256" key="1">
    <source>
        <dbReference type="ARBA" id="ARBA00022679"/>
    </source>
</evidence>
<evidence type="ECO:0000313" key="4">
    <source>
        <dbReference type="EMBL" id="KUP97841.1"/>
    </source>
</evidence>
<dbReference type="AlphaFoldDB" id="A0A147KKU0"/>
<accession>A0A147KKU0</accession>
<dbReference type="InterPro" id="IPR050832">
    <property type="entry name" value="Bact_Acetyltransf"/>
</dbReference>
<dbReference type="InterPro" id="IPR000182">
    <property type="entry name" value="GNAT_dom"/>
</dbReference>
<dbReference type="Proteomes" id="UP000074382">
    <property type="component" value="Unassembled WGS sequence"/>
</dbReference>
<sequence length="156" mass="17604">MGVIVEATSWDDPVGVKLRQEQETEIIRRYGADLERGPKPSAADVDVFLLARDAETSVSVGCGGLRRLDSVTYEIKRMYVTPAWRGRRIGEVLLRALEEAAISRGALRMRLEAGTQQPEALRLYERCGYQRIERFGHYVDCEESICFERILVPSAA</sequence>
<dbReference type="Pfam" id="PF13508">
    <property type="entry name" value="Acetyltransf_7"/>
    <property type="match status" value="1"/>
</dbReference>
<dbReference type="PROSITE" id="PS51186">
    <property type="entry name" value="GNAT"/>
    <property type="match status" value="1"/>
</dbReference>
<proteinExistence type="predicted"/>
<dbReference type="EMBL" id="LGEM01000020">
    <property type="protein sequence ID" value="KUP97841.1"/>
    <property type="molecule type" value="Genomic_DNA"/>
</dbReference>
<dbReference type="OrthoDB" id="9803233at2"/>
<evidence type="ECO:0000313" key="5">
    <source>
        <dbReference type="Proteomes" id="UP000074382"/>
    </source>
</evidence>
<keyword evidence="2" id="KW-0012">Acyltransferase</keyword>
<reference evidence="5" key="1">
    <citation type="journal article" date="2017" name="Acta Aliment.">
        <title>Plant polysaccharide degrading enzyme system of Thermpbifida cellulosilytica TB100 revealed by de novo genome project data.</title>
        <authorList>
            <person name="Toth A."/>
            <person name="Baka E."/>
            <person name="Luzics S."/>
            <person name="Bata-Vidacs I."/>
            <person name="Nagy I."/>
            <person name="Balint B."/>
            <person name="Herceg R."/>
            <person name="Olasz F."/>
            <person name="Wilk T."/>
            <person name="Nagy T."/>
            <person name="Kriszt B."/>
            <person name="Nagy I."/>
            <person name="Kukolya J."/>
        </authorList>
    </citation>
    <scope>NUCLEOTIDE SEQUENCE [LARGE SCALE GENOMIC DNA]</scope>
    <source>
        <strain evidence="5">TB100</strain>
    </source>
</reference>
<comment type="caution">
    <text evidence="4">The sequence shown here is derived from an EMBL/GenBank/DDBJ whole genome shotgun (WGS) entry which is preliminary data.</text>
</comment>
<dbReference type="SUPFAM" id="SSF55729">
    <property type="entry name" value="Acyl-CoA N-acyltransferases (Nat)"/>
    <property type="match status" value="1"/>
</dbReference>
<dbReference type="CDD" id="cd04301">
    <property type="entry name" value="NAT_SF"/>
    <property type="match status" value="1"/>
</dbReference>